<dbReference type="PROSITE" id="PS50835">
    <property type="entry name" value="IG_LIKE"/>
    <property type="match status" value="4"/>
</dbReference>
<name>A0A7R9BIA3_9CRUS</name>
<keyword evidence="2" id="KW-0358">Heparin-binding</keyword>
<evidence type="ECO:0000256" key="2">
    <source>
        <dbReference type="ARBA" id="ARBA00022674"/>
    </source>
</evidence>
<keyword evidence="8 17" id="KW-0472">Membrane</keyword>
<dbReference type="AlphaFoldDB" id="A0A7R9BIA3"/>
<feature type="domain" description="Fibronectin type-III" evidence="19">
    <location>
        <begin position="553"/>
        <end position="646"/>
    </location>
</feature>
<protein>
    <recommendedName>
        <fullName evidence="15">Interference hedgehog</fullName>
    </recommendedName>
</protein>
<dbReference type="GO" id="GO:0098609">
    <property type="term" value="P:cell-cell adhesion"/>
    <property type="evidence" value="ECO:0007669"/>
    <property type="project" value="TreeGrafter"/>
</dbReference>
<feature type="transmembrane region" description="Helical" evidence="17">
    <location>
        <begin position="683"/>
        <end position="707"/>
    </location>
</feature>
<dbReference type="InterPro" id="IPR003598">
    <property type="entry name" value="Ig_sub2"/>
</dbReference>
<dbReference type="InterPro" id="IPR013783">
    <property type="entry name" value="Ig-like_fold"/>
</dbReference>
<keyword evidence="10" id="KW-0325">Glycoprotein</keyword>
<evidence type="ECO:0000256" key="14">
    <source>
        <dbReference type="ARBA" id="ARBA00038530"/>
    </source>
</evidence>
<dbReference type="PROSITE" id="PS50853">
    <property type="entry name" value="FN3"/>
    <property type="match status" value="2"/>
</dbReference>
<dbReference type="InterPro" id="IPR036116">
    <property type="entry name" value="FN3_sf"/>
</dbReference>
<evidence type="ECO:0000256" key="11">
    <source>
        <dbReference type="ARBA" id="ARBA00023319"/>
    </source>
</evidence>
<feature type="compositionally biased region" description="Polar residues" evidence="16">
    <location>
        <begin position="871"/>
        <end position="882"/>
    </location>
</feature>
<feature type="domain" description="Ig-like" evidence="18">
    <location>
        <begin position="141"/>
        <end position="222"/>
    </location>
</feature>
<dbReference type="PANTHER" id="PTHR44170:SF33">
    <property type="entry name" value="BROTHER OF IHOG, ISOFORM G-RELATED"/>
    <property type="match status" value="1"/>
</dbReference>
<evidence type="ECO:0000259" key="19">
    <source>
        <dbReference type="PROSITE" id="PS50853"/>
    </source>
</evidence>
<evidence type="ECO:0000256" key="9">
    <source>
        <dbReference type="ARBA" id="ARBA00023157"/>
    </source>
</evidence>
<feature type="compositionally biased region" description="Basic and acidic residues" evidence="16">
    <location>
        <begin position="914"/>
        <end position="927"/>
    </location>
</feature>
<gene>
    <name evidence="20" type="ORF">NMOB1V02_LOCUS2879</name>
</gene>
<keyword evidence="3 17" id="KW-0812">Transmembrane</keyword>
<feature type="region of interest" description="Disordered" evidence="16">
    <location>
        <begin position="715"/>
        <end position="736"/>
    </location>
</feature>
<dbReference type="SMART" id="SM00408">
    <property type="entry name" value="IGc2"/>
    <property type="match status" value="4"/>
</dbReference>
<dbReference type="EMBL" id="CAJPEX010000352">
    <property type="protein sequence ID" value="CAG0915227.1"/>
    <property type="molecule type" value="Genomic_DNA"/>
</dbReference>
<evidence type="ECO:0000313" key="20">
    <source>
        <dbReference type="EMBL" id="CAD7275075.1"/>
    </source>
</evidence>
<evidence type="ECO:0000256" key="4">
    <source>
        <dbReference type="ARBA" id="ARBA00022729"/>
    </source>
</evidence>
<keyword evidence="11" id="KW-0393">Immunoglobulin domain</keyword>
<comment type="subcellular location">
    <subcellularLocation>
        <location evidence="1">Membrane</location>
    </subcellularLocation>
</comment>
<sequence>MGLIEITVIYRNLYVQEDGRCSVLPPEVPSGVLITSVNFTADHRSFIKSPQSIVTPPGDSVNFECQTDPPADKYTWLRNGILLENSTSTKIIDGSLNIKLGIHFEEYDKQLGDYQCVAWFGSSGLASVAGTLDLAQLLPFPSPNGQEKKLAVIEGNAAVIKCQAPFSRPQATITFYKEGAVVFPDGDNGNLIIYDLRMNDTGSYTCSAHNHITNQVQMANVNSSLKVVNTPYTVQPAFKVKPLALNHVVRGSNLTLECVAVGNPPPKVKWTKYGETLNMNRHMLLRSNLKLVNIQKSDEGSYICEAENVKETPVISVPPLDTSVIEDQEVTMTCLAKGRPSPIIDWVFNGRDVRTLSGVRVFENKLVIYRAKKEHAGIFQCFAKNAYGVDTSPAFLFVQPRGVTSSDDLGSKVEKGSDRGNRRGNGKGKRPGRRPSGPNVSSDAMEPPSRPNVTRLTDESVMLTWEMPVTVGALPIQFFKIQYKAMRRRTAWRTLDEEIPPHIRSYAVPGLENGQRYKFRILAAYANNDHSVGPTSKRFLLEADSSDDRPTHPPRIVDSTALGNDSLEIQWEYNQAEKSIEGFFIYYRSTTSAGDYQKVTVMGSAWRSHILRHLEPGTTYDIKIQAFNVGGPSSFSGLITAKTRDYNHGNDSSASNDRRGDAVFGSAFDDEKRNFGLPTEFPLTAMVGAVIGAILFLIAVPCAIAYCRRRINSPGANEETESKFREFPAVGPPEGEPMRIHESRRNGHNGLMANGLRPVSAVVGFSPISLSPSNPVSASCDHLDSPRRPLETLERVNGIQETSFMLIPPSAHPSHASMYQSYPDRQESCSTFLPAAAEQSVSTPPRRRDWRVIDSSPSEIEASWASQQLLSLPDDPSSTTTVEGDDSSIVWRRDERRSSQQNIRPMSWRNDRRRSRDSVRLKREEVS</sequence>
<keyword evidence="9" id="KW-1015">Disulfide bond</keyword>
<comment type="similarity">
    <text evidence="13">Belongs to the immunoglobulin superfamily. IHOG family.</text>
</comment>
<dbReference type="InterPro" id="IPR036179">
    <property type="entry name" value="Ig-like_dom_sf"/>
</dbReference>
<feature type="domain" description="Fibronectin type-III" evidence="19">
    <location>
        <begin position="447"/>
        <end position="546"/>
    </location>
</feature>
<evidence type="ECO:0000256" key="16">
    <source>
        <dbReference type="SAM" id="MobiDB-lite"/>
    </source>
</evidence>
<keyword evidence="7 17" id="KW-1133">Transmembrane helix</keyword>
<evidence type="ECO:0000256" key="3">
    <source>
        <dbReference type="ARBA" id="ARBA00022692"/>
    </source>
</evidence>
<feature type="compositionally biased region" description="Basic and acidic residues" evidence="16">
    <location>
        <begin position="409"/>
        <end position="421"/>
    </location>
</feature>
<dbReference type="Pfam" id="PF00041">
    <property type="entry name" value="fn3"/>
    <property type="match status" value="2"/>
</dbReference>
<dbReference type="InterPro" id="IPR007110">
    <property type="entry name" value="Ig-like_dom"/>
</dbReference>
<dbReference type="OrthoDB" id="6350820at2759"/>
<evidence type="ECO:0000256" key="1">
    <source>
        <dbReference type="ARBA" id="ARBA00004370"/>
    </source>
</evidence>
<organism evidence="20">
    <name type="scientific">Notodromas monacha</name>
    <dbReference type="NCBI Taxonomy" id="399045"/>
    <lineage>
        <taxon>Eukaryota</taxon>
        <taxon>Metazoa</taxon>
        <taxon>Ecdysozoa</taxon>
        <taxon>Arthropoda</taxon>
        <taxon>Crustacea</taxon>
        <taxon>Oligostraca</taxon>
        <taxon>Ostracoda</taxon>
        <taxon>Podocopa</taxon>
        <taxon>Podocopida</taxon>
        <taxon>Cypridocopina</taxon>
        <taxon>Cypridoidea</taxon>
        <taxon>Cyprididae</taxon>
        <taxon>Notodromas</taxon>
    </lineage>
</organism>
<keyword evidence="21" id="KW-1185">Reference proteome</keyword>
<evidence type="ECO:0000313" key="21">
    <source>
        <dbReference type="Proteomes" id="UP000678499"/>
    </source>
</evidence>
<dbReference type="CDD" id="cd00063">
    <property type="entry name" value="FN3"/>
    <property type="match status" value="2"/>
</dbReference>
<dbReference type="Gene3D" id="2.60.40.10">
    <property type="entry name" value="Immunoglobulins"/>
    <property type="match status" value="6"/>
</dbReference>
<keyword evidence="5" id="KW-0677">Repeat</keyword>
<feature type="region of interest" description="Disordered" evidence="16">
    <location>
        <begin position="871"/>
        <end position="927"/>
    </location>
</feature>
<keyword evidence="4" id="KW-0732">Signal</keyword>
<keyword evidence="6" id="KW-0654">Proteoglycan</keyword>
<feature type="compositionally biased region" description="Basic residues" evidence="16">
    <location>
        <begin position="422"/>
        <end position="433"/>
    </location>
</feature>
<comment type="subunit">
    <text evidence="14">Homodimer. Heterotetramer; 2 iHog chains bind 2 hh chains when facilitated by heparin, heparin is required to promote high-affinity interactions between hh and iHog.</text>
</comment>
<dbReference type="Proteomes" id="UP000678499">
    <property type="component" value="Unassembled WGS sequence"/>
</dbReference>
<evidence type="ECO:0000256" key="6">
    <source>
        <dbReference type="ARBA" id="ARBA00022974"/>
    </source>
</evidence>
<dbReference type="FunFam" id="2.60.40.10:FF:000032">
    <property type="entry name" value="palladin isoform X1"/>
    <property type="match status" value="1"/>
</dbReference>
<evidence type="ECO:0000256" key="10">
    <source>
        <dbReference type="ARBA" id="ARBA00023180"/>
    </source>
</evidence>
<feature type="region of interest" description="Disordered" evidence="16">
    <location>
        <begin position="404"/>
        <end position="454"/>
    </location>
</feature>
<dbReference type="SMART" id="SM00409">
    <property type="entry name" value="IG"/>
    <property type="match status" value="4"/>
</dbReference>
<evidence type="ECO:0000256" key="15">
    <source>
        <dbReference type="ARBA" id="ARBA00041099"/>
    </source>
</evidence>
<evidence type="ECO:0000259" key="18">
    <source>
        <dbReference type="PROSITE" id="PS50835"/>
    </source>
</evidence>
<dbReference type="InterPro" id="IPR003599">
    <property type="entry name" value="Ig_sub"/>
</dbReference>
<dbReference type="EMBL" id="OA882389">
    <property type="protein sequence ID" value="CAD7275075.1"/>
    <property type="molecule type" value="Genomic_DNA"/>
</dbReference>
<dbReference type="SUPFAM" id="SSF49265">
    <property type="entry name" value="Fibronectin type III"/>
    <property type="match status" value="1"/>
</dbReference>
<dbReference type="Pfam" id="PF13927">
    <property type="entry name" value="Ig_3"/>
    <property type="match status" value="3"/>
</dbReference>
<feature type="domain" description="Ig-like" evidence="18">
    <location>
        <begin position="29"/>
        <end position="133"/>
    </location>
</feature>
<proteinExistence type="inferred from homology"/>
<reference evidence="20" key="1">
    <citation type="submission" date="2020-11" db="EMBL/GenBank/DDBJ databases">
        <authorList>
            <person name="Tran Van P."/>
        </authorList>
    </citation>
    <scope>NUCLEOTIDE SEQUENCE</scope>
</reference>
<evidence type="ECO:0000256" key="7">
    <source>
        <dbReference type="ARBA" id="ARBA00022989"/>
    </source>
</evidence>
<evidence type="ECO:0000256" key="12">
    <source>
        <dbReference type="ARBA" id="ARBA00037573"/>
    </source>
</evidence>
<feature type="domain" description="Ig-like" evidence="18">
    <location>
        <begin position="236"/>
        <end position="316"/>
    </location>
</feature>
<dbReference type="SMART" id="SM00060">
    <property type="entry name" value="FN3"/>
    <property type="match status" value="2"/>
</dbReference>
<evidence type="ECO:0000256" key="8">
    <source>
        <dbReference type="ARBA" id="ARBA00023136"/>
    </source>
</evidence>
<accession>A0A7R9BIA3</accession>
<dbReference type="SUPFAM" id="SSF48726">
    <property type="entry name" value="Immunoglobulin"/>
    <property type="match status" value="3"/>
</dbReference>
<dbReference type="GO" id="GO:0007399">
    <property type="term" value="P:nervous system development"/>
    <property type="evidence" value="ECO:0007669"/>
    <property type="project" value="TreeGrafter"/>
</dbReference>
<evidence type="ECO:0000256" key="13">
    <source>
        <dbReference type="ARBA" id="ARBA00038144"/>
    </source>
</evidence>
<feature type="domain" description="Ig-like" evidence="18">
    <location>
        <begin position="326"/>
        <end position="397"/>
    </location>
</feature>
<dbReference type="PANTHER" id="PTHR44170">
    <property type="entry name" value="PROTEIN SIDEKICK"/>
    <property type="match status" value="1"/>
</dbReference>
<dbReference type="InterPro" id="IPR003961">
    <property type="entry name" value="FN3_dom"/>
</dbReference>
<evidence type="ECO:0000256" key="5">
    <source>
        <dbReference type="ARBA" id="ARBA00022737"/>
    </source>
</evidence>
<comment type="function">
    <text evidence="12">Mediates response to the active Hedgehog (Hh) protein signal in embryos, functioning upstream or at the level of patched (ptc).</text>
</comment>
<evidence type="ECO:0000256" key="17">
    <source>
        <dbReference type="SAM" id="Phobius"/>
    </source>
</evidence>